<evidence type="ECO:0000313" key="2">
    <source>
        <dbReference type="Proteomes" id="UP001171945"/>
    </source>
</evidence>
<accession>A0ABT7VUP0</accession>
<reference evidence="1" key="1">
    <citation type="submission" date="2023-06" db="EMBL/GenBank/DDBJ databases">
        <title>Uncultivated large filamentous bacteria from sulfidic sediments reveal new species and different genomic features in energy metabolism and defense.</title>
        <authorList>
            <person name="Fonseca A."/>
        </authorList>
    </citation>
    <scope>NUCLEOTIDE SEQUENCE</scope>
    <source>
        <strain evidence="1">HSG4</strain>
    </source>
</reference>
<gene>
    <name evidence="1" type="ORF">QUF54_07930</name>
</gene>
<evidence type="ECO:0000313" key="1">
    <source>
        <dbReference type="EMBL" id="MDM8563267.1"/>
    </source>
</evidence>
<keyword evidence="2" id="KW-1185">Reference proteome</keyword>
<dbReference type="Proteomes" id="UP001171945">
    <property type="component" value="Unassembled WGS sequence"/>
</dbReference>
<organism evidence="1 2">
    <name type="scientific">Candidatus Marithioploca araucensis</name>
    <dbReference type="NCBI Taxonomy" id="70273"/>
    <lineage>
        <taxon>Bacteria</taxon>
        <taxon>Pseudomonadati</taxon>
        <taxon>Pseudomonadota</taxon>
        <taxon>Gammaproteobacteria</taxon>
        <taxon>Thiotrichales</taxon>
        <taxon>Thiotrichaceae</taxon>
        <taxon>Candidatus Marithioploca</taxon>
    </lineage>
</organism>
<comment type="caution">
    <text evidence="1">The sequence shown here is derived from an EMBL/GenBank/DDBJ whole genome shotgun (WGS) entry which is preliminary data.</text>
</comment>
<dbReference type="EMBL" id="JAUCGM010000542">
    <property type="protein sequence ID" value="MDM8563267.1"/>
    <property type="molecule type" value="Genomic_DNA"/>
</dbReference>
<protein>
    <submittedName>
        <fullName evidence="1">Uncharacterized protein</fullName>
    </submittedName>
</protein>
<name>A0ABT7VUP0_9GAMM</name>
<proteinExistence type="predicted"/>
<sequence length="69" mass="7712">MPITPNISEDDRLFTLKVTTHSVGEVCTEALEPFMEIPLVSVCHLENGTYTVNVNGVTDTFELDVHMPY</sequence>